<comment type="catalytic activity">
    <reaction evidence="1">
        <text>ATP + protein L-histidine = ADP + protein N-phospho-L-histidine.</text>
        <dbReference type="EC" id="2.7.13.3"/>
    </reaction>
</comment>
<dbReference type="AlphaFoldDB" id="A0A9W6VIP5"/>
<name>A0A9W6VIP5_9PSEU</name>
<dbReference type="EC" id="2.7.13.3" evidence="3"/>
<dbReference type="SMART" id="SM00387">
    <property type="entry name" value="HATPase_c"/>
    <property type="match status" value="1"/>
</dbReference>
<dbReference type="Gene3D" id="1.10.287.130">
    <property type="match status" value="1"/>
</dbReference>
<dbReference type="GO" id="GO:0000155">
    <property type="term" value="F:phosphorelay sensor kinase activity"/>
    <property type="evidence" value="ECO:0007669"/>
    <property type="project" value="InterPro"/>
</dbReference>
<evidence type="ECO:0000256" key="3">
    <source>
        <dbReference type="ARBA" id="ARBA00012438"/>
    </source>
</evidence>
<feature type="domain" description="HAMP" evidence="13">
    <location>
        <begin position="184"/>
        <end position="236"/>
    </location>
</feature>
<dbReference type="InterPro" id="IPR003660">
    <property type="entry name" value="HAMP_dom"/>
</dbReference>
<evidence type="ECO:0000256" key="6">
    <source>
        <dbReference type="ARBA" id="ARBA00022692"/>
    </source>
</evidence>
<evidence type="ECO:0000256" key="2">
    <source>
        <dbReference type="ARBA" id="ARBA00004236"/>
    </source>
</evidence>
<evidence type="ECO:0000259" key="12">
    <source>
        <dbReference type="PROSITE" id="PS50109"/>
    </source>
</evidence>
<dbReference type="Pfam" id="PF02518">
    <property type="entry name" value="HATPase_c"/>
    <property type="match status" value="1"/>
</dbReference>
<dbReference type="InterPro" id="IPR003661">
    <property type="entry name" value="HisK_dim/P_dom"/>
</dbReference>
<evidence type="ECO:0000259" key="13">
    <source>
        <dbReference type="PROSITE" id="PS50885"/>
    </source>
</evidence>
<dbReference type="InterPro" id="IPR003594">
    <property type="entry name" value="HATPase_dom"/>
</dbReference>
<dbReference type="PROSITE" id="PS50885">
    <property type="entry name" value="HAMP"/>
    <property type="match status" value="1"/>
</dbReference>
<evidence type="ECO:0000313" key="15">
    <source>
        <dbReference type="Proteomes" id="UP001165136"/>
    </source>
</evidence>
<keyword evidence="15" id="KW-1185">Reference proteome</keyword>
<dbReference type="PANTHER" id="PTHR45436">
    <property type="entry name" value="SENSOR HISTIDINE KINASE YKOH"/>
    <property type="match status" value="1"/>
</dbReference>
<organism evidence="14 15">
    <name type="scientific">Amycolatopsis taiwanensis</name>
    <dbReference type="NCBI Taxonomy" id="342230"/>
    <lineage>
        <taxon>Bacteria</taxon>
        <taxon>Bacillati</taxon>
        <taxon>Actinomycetota</taxon>
        <taxon>Actinomycetes</taxon>
        <taxon>Pseudonocardiales</taxon>
        <taxon>Pseudonocardiaceae</taxon>
        <taxon>Amycolatopsis</taxon>
    </lineage>
</organism>
<keyword evidence="10 11" id="KW-0472">Membrane</keyword>
<comment type="subcellular location">
    <subcellularLocation>
        <location evidence="2">Cell membrane</location>
    </subcellularLocation>
</comment>
<dbReference type="Pfam" id="PF00512">
    <property type="entry name" value="HisKA"/>
    <property type="match status" value="1"/>
</dbReference>
<dbReference type="InterPro" id="IPR036097">
    <property type="entry name" value="HisK_dim/P_sf"/>
</dbReference>
<dbReference type="PANTHER" id="PTHR45436:SF5">
    <property type="entry name" value="SENSOR HISTIDINE KINASE TRCS"/>
    <property type="match status" value="1"/>
</dbReference>
<evidence type="ECO:0000256" key="9">
    <source>
        <dbReference type="ARBA" id="ARBA00023012"/>
    </source>
</evidence>
<feature type="transmembrane region" description="Helical" evidence="11">
    <location>
        <begin position="161"/>
        <end position="182"/>
    </location>
</feature>
<dbReference type="CDD" id="cd00082">
    <property type="entry name" value="HisKA"/>
    <property type="match status" value="1"/>
</dbReference>
<dbReference type="SUPFAM" id="SSF47384">
    <property type="entry name" value="Homodimeric domain of signal transducing histidine kinase"/>
    <property type="match status" value="1"/>
</dbReference>
<dbReference type="SMART" id="SM00304">
    <property type="entry name" value="HAMP"/>
    <property type="match status" value="1"/>
</dbReference>
<evidence type="ECO:0000313" key="14">
    <source>
        <dbReference type="EMBL" id="GLY67686.1"/>
    </source>
</evidence>
<keyword evidence="6 11" id="KW-0812">Transmembrane</keyword>
<dbReference type="Gene3D" id="3.30.565.10">
    <property type="entry name" value="Histidine kinase-like ATPase, C-terminal domain"/>
    <property type="match status" value="1"/>
</dbReference>
<dbReference type="RefSeq" id="WP_285487939.1">
    <property type="nucleotide sequence ID" value="NZ_BSTI01000009.1"/>
</dbReference>
<evidence type="ECO:0000256" key="8">
    <source>
        <dbReference type="ARBA" id="ARBA00022989"/>
    </source>
</evidence>
<dbReference type="Pfam" id="PF00672">
    <property type="entry name" value="HAMP"/>
    <property type="match status" value="1"/>
</dbReference>
<feature type="domain" description="Histidine kinase" evidence="12">
    <location>
        <begin position="244"/>
        <end position="453"/>
    </location>
</feature>
<dbReference type="PROSITE" id="PS50109">
    <property type="entry name" value="HIS_KIN"/>
    <property type="match status" value="1"/>
</dbReference>
<keyword evidence="7 14" id="KW-0418">Kinase</keyword>
<accession>A0A9W6VIP5</accession>
<evidence type="ECO:0000256" key="7">
    <source>
        <dbReference type="ARBA" id="ARBA00022777"/>
    </source>
</evidence>
<protein>
    <recommendedName>
        <fullName evidence="3">histidine kinase</fullName>
        <ecNumber evidence="3">2.7.13.3</ecNumber>
    </recommendedName>
</protein>
<dbReference type="CDD" id="cd00075">
    <property type="entry name" value="HATPase"/>
    <property type="match status" value="1"/>
</dbReference>
<dbReference type="InterPro" id="IPR036890">
    <property type="entry name" value="HATPase_C_sf"/>
</dbReference>
<gene>
    <name evidence="14" type="ORF">Atai01_43050</name>
</gene>
<keyword evidence="4" id="KW-0597">Phosphoprotein</keyword>
<dbReference type="InterPro" id="IPR004358">
    <property type="entry name" value="Sig_transdc_His_kin-like_C"/>
</dbReference>
<dbReference type="EMBL" id="BSTI01000009">
    <property type="protein sequence ID" value="GLY67686.1"/>
    <property type="molecule type" value="Genomic_DNA"/>
</dbReference>
<comment type="caution">
    <text evidence="14">The sequence shown here is derived from an EMBL/GenBank/DDBJ whole genome shotgun (WGS) entry which is preliminary data.</text>
</comment>
<keyword evidence="5" id="KW-0808">Transferase</keyword>
<keyword evidence="9" id="KW-0902">Two-component regulatory system</keyword>
<reference evidence="14" key="1">
    <citation type="submission" date="2023-03" db="EMBL/GenBank/DDBJ databases">
        <title>Amycolatopsis taiwanensis NBRC 103393.</title>
        <authorList>
            <person name="Ichikawa N."/>
            <person name="Sato H."/>
            <person name="Tonouchi N."/>
        </authorList>
    </citation>
    <scope>NUCLEOTIDE SEQUENCE</scope>
    <source>
        <strain evidence="14">NBRC 103393</strain>
    </source>
</reference>
<evidence type="ECO:0000256" key="4">
    <source>
        <dbReference type="ARBA" id="ARBA00022553"/>
    </source>
</evidence>
<evidence type="ECO:0000256" key="11">
    <source>
        <dbReference type="SAM" id="Phobius"/>
    </source>
</evidence>
<dbReference type="Proteomes" id="UP001165136">
    <property type="component" value="Unassembled WGS sequence"/>
</dbReference>
<dbReference type="Gene3D" id="6.10.340.10">
    <property type="match status" value="1"/>
</dbReference>
<evidence type="ECO:0000256" key="1">
    <source>
        <dbReference type="ARBA" id="ARBA00000085"/>
    </source>
</evidence>
<dbReference type="SUPFAM" id="SSF55874">
    <property type="entry name" value="ATPase domain of HSP90 chaperone/DNA topoisomerase II/histidine kinase"/>
    <property type="match status" value="1"/>
</dbReference>
<dbReference type="PRINTS" id="PR00344">
    <property type="entry name" value="BCTRLSENSOR"/>
</dbReference>
<proteinExistence type="predicted"/>
<dbReference type="GO" id="GO:0005886">
    <property type="term" value="C:plasma membrane"/>
    <property type="evidence" value="ECO:0007669"/>
    <property type="project" value="UniProtKB-SubCell"/>
</dbReference>
<dbReference type="InterPro" id="IPR005467">
    <property type="entry name" value="His_kinase_dom"/>
</dbReference>
<dbReference type="SMART" id="SM00388">
    <property type="entry name" value="HisKA"/>
    <property type="match status" value="1"/>
</dbReference>
<evidence type="ECO:0000256" key="5">
    <source>
        <dbReference type="ARBA" id="ARBA00022679"/>
    </source>
</evidence>
<dbReference type="InterPro" id="IPR050428">
    <property type="entry name" value="TCS_sensor_his_kinase"/>
</dbReference>
<keyword evidence="8 11" id="KW-1133">Transmembrane helix</keyword>
<sequence length="453" mass="47379">MRARVLAVLFAFVVLATAGFAVPLLTVTANERTQQLMLARGGDLDRFAALTDQAVTTGDPDALIAEATRYTELYGEPIVVVTARRAPMVATGGMTATDPAVSALIDTALRNQQTRPAGTVRPWSSAPVLLARPAGAGTRVSGAVVLRASVVVAAADVASRWTAVLAGTALFTLACIALALTATRWLLGPLRRLDHAVGRLTAGLPPGRPRLAGPPELRKLTAGFNRMSDAVTSALEQQRRLVADTSHQMRNPMTALRLRIDALEPHLPASAGRTYTGAVGELERMEKLLDDLLTLASVEHHAGELAAAGTGGAACDVTAVGAAQVQLWQPVAERAGIELVHSGQPGTVSATEAEVSQVLDVLLDNAIKYAGSGARVEVITRPGLVEVRDNGPGLTEVELGQAQTRFWRATHHRDLPGTGLGLAIAERLAGGRGGRIELAAVTPHGLSVRVELP</sequence>
<evidence type="ECO:0000256" key="10">
    <source>
        <dbReference type="ARBA" id="ARBA00023136"/>
    </source>
</evidence>